<sequence>MLVGAYPFEDPEDTKNFRKTMTVVVITLIISSIVSFFDVLMSCLDSRGSCQCYRNGLTCCCVVQRITIRGIRNHPWFLKNLPRSLTESAQAVYYKRDNTAPTYSLQSVDEIMKIVEEARRTPASPAPAAGFAWAKEDELEEGKHENQDTGVEEEEDDDEYDKRVKEVS</sequence>
<keyword evidence="2" id="KW-0812">Transmembrane</keyword>
<evidence type="ECO:0008006" key="4">
    <source>
        <dbReference type="Google" id="ProtNLM"/>
    </source>
</evidence>
<dbReference type="AlphaFoldDB" id="A0A445M8U0"/>
<dbReference type="Proteomes" id="UP000290560">
    <property type="component" value="Unassembled WGS sequence"/>
</dbReference>
<feature type="region of interest" description="Disordered" evidence="1">
    <location>
        <begin position="122"/>
        <end position="168"/>
    </location>
</feature>
<feature type="compositionally biased region" description="Low complexity" evidence="1">
    <location>
        <begin position="122"/>
        <end position="133"/>
    </location>
</feature>
<protein>
    <recommendedName>
        <fullName evidence="4">Protein kinase domain-containing protein</fullName>
    </recommendedName>
</protein>
<evidence type="ECO:0000256" key="2">
    <source>
        <dbReference type="SAM" id="Phobius"/>
    </source>
</evidence>
<feature type="compositionally biased region" description="Acidic residues" evidence="1">
    <location>
        <begin position="150"/>
        <end position="159"/>
    </location>
</feature>
<name>A0A445M8U0_ENSVE</name>
<gene>
    <name evidence="3" type="ORF">BHM03_00001034</name>
</gene>
<feature type="transmembrane region" description="Helical" evidence="2">
    <location>
        <begin position="20"/>
        <end position="41"/>
    </location>
</feature>
<reference evidence="3" key="1">
    <citation type="journal article" date="2018" name="Data Brief">
        <title>Genome sequence data from 17 accessions of Ensete ventricosum, a staple food crop for millions in Ethiopia.</title>
        <authorList>
            <person name="Yemataw Z."/>
            <person name="Muzemil S."/>
            <person name="Ambachew D."/>
            <person name="Tripathi L."/>
            <person name="Tesfaye K."/>
            <person name="Chala A."/>
            <person name="Farbos A."/>
            <person name="O'Neill P."/>
            <person name="Moore K."/>
            <person name="Grant M."/>
            <person name="Studholme D.J."/>
        </authorList>
    </citation>
    <scope>NUCLEOTIDE SEQUENCE [LARGE SCALE GENOMIC DNA]</scope>
    <source>
        <tissue evidence="3">Leaf</tissue>
    </source>
</reference>
<keyword evidence="2" id="KW-1133">Transmembrane helix</keyword>
<proteinExistence type="predicted"/>
<dbReference type="EMBL" id="KV875452">
    <property type="protein sequence ID" value="RZR70665.1"/>
    <property type="molecule type" value="Genomic_DNA"/>
</dbReference>
<organism evidence="3">
    <name type="scientific">Ensete ventricosum</name>
    <name type="common">Abyssinian banana</name>
    <name type="synonym">Musa ensete</name>
    <dbReference type="NCBI Taxonomy" id="4639"/>
    <lineage>
        <taxon>Eukaryota</taxon>
        <taxon>Viridiplantae</taxon>
        <taxon>Streptophyta</taxon>
        <taxon>Embryophyta</taxon>
        <taxon>Tracheophyta</taxon>
        <taxon>Spermatophyta</taxon>
        <taxon>Magnoliopsida</taxon>
        <taxon>Liliopsida</taxon>
        <taxon>Zingiberales</taxon>
        <taxon>Musaceae</taxon>
        <taxon>Ensete</taxon>
    </lineage>
</organism>
<evidence type="ECO:0000256" key="1">
    <source>
        <dbReference type="SAM" id="MobiDB-lite"/>
    </source>
</evidence>
<accession>A0A445M8U0</accession>
<evidence type="ECO:0000313" key="3">
    <source>
        <dbReference type="EMBL" id="RZR70665.1"/>
    </source>
</evidence>
<keyword evidence="2" id="KW-0472">Membrane</keyword>